<accession>A0A3M8WBR1</accession>
<sequence>MTVDALTAPSRPGRPSTRAALQRARRRHRKYTVAYTGSDLNGYTIRRVAARALSEPGTDHLLTQLIDAELDWTTVHALSPSHALRLATAELTEQVGEAWETTGIADGLRDLGIDLDTALHTSAVTVAVTD</sequence>
<keyword evidence="3" id="KW-1185">Reference proteome</keyword>
<evidence type="ECO:0000313" key="3">
    <source>
        <dbReference type="Proteomes" id="UP000275401"/>
    </source>
</evidence>
<organism evidence="2 3">
    <name type="scientific">Streptomyces botrytidirepellens</name>
    <dbReference type="NCBI Taxonomy" id="2486417"/>
    <lineage>
        <taxon>Bacteria</taxon>
        <taxon>Bacillati</taxon>
        <taxon>Actinomycetota</taxon>
        <taxon>Actinomycetes</taxon>
        <taxon>Kitasatosporales</taxon>
        <taxon>Streptomycetaceae</taxon>
        <taxon>Streptomyces</taxon>
    </lineage>
</organism>
<dbReference type="RefSeq" id="WP_123100605.1">
    <property type="nucleotide sequence ID" value="NZ_RIBZ01000206.1"/>
</dbReference>
<name>A0A3M8WBR1_9ACTN</name>
<evidence type="ECO:0000313" key="2">
    <source>
        <dbReference type="EMBL" id="RNG26161.1"/>
    </source>
</evidence>
<dbReference type="AlphaFoldDB" id="A0A3M8WBR1"/>
<dbReference type="EMBL" id="RIBZ01000206">
    <property type="protein sequence ID" value="RNG26161.1"/>
    <property type="molecule type" value="Genomic_DNA"/>
</dbReference>
<protein>
    <submittedName>
        <fullName evidence="2">Uncharacterized protein</fullName>
    </submittedName>
</protein>
<dbReference type="Proteomes" id="UP000275401">
    <property type="component" value="Unassembled WGS sequence"/>
</dbReference>
<comment type="caution">
    <text evidence="2">The sequence shown here is derived from an EMBL/GenBank/DDBJ whole genome shotgun (WGS) entry which is preliminary data.</text>
</comment>
<proteinExistence type="predicted"/>
<reference evidence="2 3" key="1">
    <citation type="submission" date="2018-11" db="EMBL/GenBank/DDBJ databases">
        <title>The Potential of Streptomyces as Biocontrol Agents against the Tomato grey mould, Botrytis cinerea (Gray mold) Frontiers in Microbiology.</title>
        <authorList>
            <person name="Li D."/>
        </authorList>
    </citation>
    <scope>NUCLEOTIDE SEQUENCE [LARGE SCALE GENOMIC DNA]</scope>
    <source>
        <strain evidence="2 3">NEAU-LD23</strain>
    </source>
</reference>
<feature type="region of interest" description="Disordered" evidence="1">
    <location>
        <begin position="1"/>
        <end position="25"/>
    </location>
</feature>
<gene>
    <name evidence="2" type="ORF">EEJ42_15995</name>
</gene>
<evidence type="ECO:0000256" key="1">
    <source>
        <dbReference type="SAM" id="MobiDB-lite"/>
    </source>
</evidence>